<keyword evidence="2" id="KW-1185">Reference proteome</keyword>
<sequence>MDFYTVTTIFLTVATVLKFSKTAKGRKTCVLEDGERALKLPITFFRKILKMKVALKAWTDSLSVCEMKKCKIISSNCFVTGDAEWVTLVRQNGNFSRQIKICMEAWQALLGATEQIRINIKPTAHKITMSREQNDDDISMYRIIHGFEKGEWSSDFSSVKMRCMEHNLRDVSIDVYPLKKTDLHRVVIGTMTHIVSWHCDALYLSSIDSRTPENEIYEKTELVAEYLKEAWEGVQFGLVKEVCYELMRRIGLDADPEELDQEINICVASAIIITIPSNLSCCTPPTTTHGARKGEMDIGKSGWICM</sequence>
<comment type="caution">
    <text evidence="1">The sequence shown here is derived from an EMBL/GenBank/DDBJ whole genome shotgun (WGS) entry which is preliminary data.</text>
</comment>
<dbReference type="Proteomes" id="UP000749559">
    <property type="component" value="Unassembled WGS sequence"/>
</dbReference>
<evidence type="ECO:0000313" key="2">
    <source>
        <dbReference type="Proteomes" id="UP000749559"/>
    </source>
</evidence>
<dbReference type="EMBL" id="CAIIXF020000009">
    <property type="protein sequence ID" value="CAH1793832.1"/>
    <property type="molecule type" value="Genomic_DNA"/>
</dbReference>
<protein>
    <submittedName>
        <fullName evidence="1">Uncharacterized protein</fullName>
    </submittedName>
</protein>
<organism evidence="1 2">
    <name type="scientific">Owenia fusiformis</name>
    <name type="common">Polychaete worm</name>
    <dbReference type="NCBI Taxonomy" id="6347"/>
    <lineage>
        <taxon>Eukaryota</taxon>
        <taxon>Metazoa</taxon>
        <taxon>Spiralia</taxon>
        <taxon>Lophotrochozoa</taxon>
        <taxon>Annelida</taxon>
        <taxon>Polychaeta</taxon>
        <taxon>Sedentaria</taxon>
        <taxon>Canalipalpata</taxon>
        <taxon>Sabellida</taxon>
        <taxon>Oweniida</taxon>
        <taxon>Oweniidae</taxon>
        <taxon>Owenia</taxon>
    </lineage>
</organism>
<dbReference type="AlphaFoldDB" id="A0A8J1Y6Y9"/>
<proteinExistence type="predicted"/>
<evidence type="ECO:0000313" key="1">
    <source>
        <dbReference type="EMBL" id="CAH1793832.1"/>
    </source>
</evidence>
<reference evidence="1" key="1">
    <citation type="submission" date="2022-03" db="EMBL/GenBank/DDBJ databases">
        <authorList>
            <person name="Martin C."/>
        </authorList>
    </citation>
    <scope>NUCLEOTIDE SEQUENCE</scope>
</reference>
<gene>
    <name evidence="1" type="ORF">OFUS_LOCUS18633</name>
</gene>
<accession>A0A8J1Y6Y9</accession>
<name>A0A8J1Y6Y9_OWEFU</name>